<sequence>MSFNPHVEAIKGAGLHESTKPISDRLRADKLRPRLLARDATYDLSKPPHPNFNFKSRLRFKVDTRERS</sequence>
<comment type="caution">
    <text evidence="2">The sequence shown here is derived from an EMBL/GenBank/DDBJ whole genome shotgun (WGS) entry which is preliminary data.</text>
</comment>
<feature type="compositionally biased region" description="Basic and acidic residues" evidence="1">
    <location>
        <begin position="17"/>
        <end position="26"/>
    </location>
</feature>
<keyword evidence="3" id="KW-1185">Reference proteome</keyword>
<proteinExistence type="predicted"/>
<dbReference type="Proteomes" id="UP001152562">
    <property type="component" value="Unassembled WGS sequence"/>
</dbReference>
<protein>
    <submittedName>
        <fullName evidence="2">Uncharacterized protein</fullName>
    </submittedName>
</protein>
<evidence type="ECO:0000313" key="2">
    <source>
        <dbReference type="EMBL" id="CAH4026882.1"/>
    </source>
</evidence>
<dbReference type="EMBL" id="CALOZG010000005">
    <property type="protein sequence ID" value="CAH4026882.1"/>
    <property type="molecule type" value="Genomic_DNA"/>
</dbReference>
<feature type="region of interest" description="Disordered" evidence="1">
    <location>
        <begin position="1"/>
        <end position="26"/>
    </location>
</feature>
<accession>A0A9P0TE00</accession>
<dbReference type="AlphaFoldDB" id="A0A9P0TE00"/>
<reference evidence="2" key="1">
    <citation type="submission" date="2022-05" db="EMBL/GenBank/DDBJ databases">
        <authorList>
            <person name="Okamura Y."/>
        </authorList>
    </citation>
    <scope>NUCLEOTIDE SEQUENCE</scope>
</reference>
<evidence type="ECO:0000256" key="1">
    <source>
        <dbReference type="SAM" id="MobiDB-lite"/>
    </source>
</evidence>
<name>A0A9P0TE00_PIEBR</name>
<evidence type="ECO:0000313" key="3">
    <source>
        <dbReference type="Proteomes" id="UP001152562"/>
    </source>
</evidence>
<organism evidence="2 3">
    <name type="scientific">Pieris brassicae</name>
    <name type="common">White butterfly</name>
    <name type="synonym">Large white butterfly</name>
    <dbReference type="NCBI Taxonomy" id="7116"/>
    <lineage>
        <taxon>Eukaryota</taxon>
        <taxon>Metazoa</taxon>
        <taxon>Ecdysozoa</taxon>
        <taxon>Arthropoda</taxon>
        <taxon>Hexapoda</taxon>
        <taxon>Insecta</taxon>
        <taxon>Pterygota</taxon>
        <taxon>Neoptera</taxon>
        <taxon>Endopterygota</taxon>
        <taxon>Lepidoptera</taxon>
        <taxon>Glossata</taxon>
        <taxon>Ditrysia</taxon>
        <taxon>Papilionoidea</taxon>
        <taxon>Pieridae</taxon>
        <taxon>Pierinae</taxon>
        <taxon>Pieris</taxon>
    </lineage>
</organism>
<gene>
    <name evidence="2" type="ORF">PIBRA_LOCUS4454</name>
</gene>